<keyword evidence="5 7" id="KW-0234">DNA repair</keyword>
<accession>H7ENX6</accession>
<dbReference type="NCBIfam" id="TIGR00613">
    <property type="entry name" value="reco"/>
    <property type="match status" value="1"/>
</dbReference>
<evidence type="ECO:0000256" key="4">
    <source>
        <dbReference type="ARBA" id="ARBA00023172"/>
    </source>
</evidence>
<dbReference type="EMBL" id="AGRW01000054">
    <property type="protein sequence ID" value="EIC00609.1"/>
    <property type="molecule type" value="Genomic_DNA"/>
</dbReference>
<dbReference type="GO" id="GO:0006310">
    <property type="term" value="P:DNA recombination"/>
    <property type="evidence" value="ECO:0007669"/>
    <property type="project" value="UniProtKB-UniRule"/>
</dbReference>
<gene>
    <name evidence="7" type="primary">recO</name>
    <name evidence="9" type="ORF">TresaDRAFT_0082</name>
</gene>
<dbReference type="Pfam" id="PF11967">
    <property type="entry name" value="RecO_N"/>
    <property type="match status" value="1"/>
</dbReference>
<dbReference type="Gene3D" id="1.20.1440.120">
    <property type="entry name" value="Recombination protein O, C-terminal domain"/>
    <property type="match status" value="1"/>
</dbReference>
<protein>
    <recommendedName>
        <fullName evidence="2 7">DNA repair protein RecO</fullName>
    </recommendedName>
    <alternativeName>
        <fullName evidence="6 7">Recombination protein O</fullName>
    </alternativeName>
</protein>
<evidence type="ECO:0000256" key="5">
    <source>
        <dbReference type="ARBA" id="ARBA00023204"/>
    </source>
</evidence>
<evidence type="ECO:0000313" key="9">
    <source>
        <dbReference type="EMBL" id="EIC00609.1"/>
    </source>
</evidence>
<dbReference type="InterPro" id="IPR037278">
    <property type="entry name" value="ARFGAP/RecO"/>
</dbReference>
<evidence type="ECO:0000256" key="1">
    <source>
        <dbReference type="ARBA" id="ARBA00007452"/>
    </source>
</evidence>
<dbReference type="OrthoDB" id="368293at2"/>
<feature type="domain" description="DNA replication/recombination mediator RecO N-terminal" evidence="8">
    <location>
        <begin position="1"/>
        <end position="73"/>
    </location>
</feature>
<dbReference type="AlphaFoldDB" id="H7ENX6"/>
<keyword evidence="3 7" id="KW-0227">DNA damage</keyword>
<comment type="caution">
    <text evidence="9">The sequence shown here is derived from an EMBL/GenBank/DDBJ whole genome shotgun (WGS) entry which is preliminary data.</text>
</comment>
<dbReference type="InterPro" id="IPR012340">
    <property type="entry name" value="NA-bd_OB-fold"/>
</dbReference>
<name>H7ENX6_9SPIR</name>
<sequence length="259" mass="28400">MRTISTKATVLRLQVRGESNYIATILTPEGISSATLYGGAKSRLRSLVSPMNSGTMYMTSDEARHSAKINDFDVKSYHPSFRENLFKMLASSFATELLMKTHCAGSPGDAWILFNGFLDGMEFFDEREARIGLVRFMWRYIDLLGVRPDTSYCAACGEELSSGDGKNASHALSYSVISNGFICRGCAEGGSIPQSDSALPVSGMTLRYLDSVARLSPREARALREPEEVYREAQDLCIAILESVCGTSFTTLRTCAGIF</sequence>
<dbReference type="Proteomes" id="UP000003571">
    <property type="component" value="Unassembled WGS sequence"/>
</dbReference>
<dbReference type="HAMAP" id="MF_00201">
    <property type="entry name" value="RecO"/>
    <property type="match status" value="1"/>
</dbReference>
<dbReference type="SUPFAM" id="SSF50249">
    <property type="entry name" value="Nucleic acid-binding proteins"/>
    <property type="match status" value="1"/>
</dbReference>
<dbReference type="eggNOG" id="COG1381">
    <property type="taxonomic scope" value="Bacteria"/>
</dbReference>
<evidence type="ECO:0000256" key="7">
    <source>
        <dbReference type="HAMAP-Rule" id="MF_00201"/>
    </source>
</evidence>
<keyword evidence="4 7" id="KW-0233">DNA recombination</keyword>
<dbReference type="STRING" id="907348.TresaDRAFT_0082"/>
<dbReference type="InterPro" id="IPR022572">
    <property type="entry name" value="DNA_rep/recomb_RecO_N"/>
</dbReference>
<keyword evidence="10" id="KW-1185">Reference proteome</keyword>
<evidence type="ECO:0000256" key="3">
    <source>
        <dbReference type="ARBA" id="ARBA00022763"/>
    </source>
</evidence>
<dbReference type="GO" id="GO:0006302">
    <property type="term" value="P:double-strand break repair"/>
    <property type="evidence" value="ECO:0007669"/>
    <property type="project" value="TreeGrafter"/>
</dbReference>
<comment type="function">
    <text evidence="7">Involved in DNA repair and RecF pathway recombination.</text>
</comment>
<evidence type="ECO:0000256" key="6">
    <source>
        <dbReference type="ARBA" id="ARBA00033409"/>
    </source>
</evidence>
<evidence type="ECO:0000313" key="10">
    <source>
        <dbReference type="Proteomes" id="UP000003571"/>
    </source>
</evidence>
<dbReference type="InterPro" id="IPR003717">
    <property type="entry name" value="RecO"/>
</dbReference>
<dbReference type="GO" id="GO:0043590">
    <property type="term" value="C:bacterial nucleoid"/>
    <property type="evidence" value="ECO:0007669"/>
    <property type="project" value="TreeGrafter"/>
</dbReference>
<dbReference type="InterPro" id="IPR042242">
    <property type="entry name" value="RecO_C"/>
</dbReference>
<proteinExistence type="inferred from homology"/>
<organism evidence="9 10">
    <name type="scientific">Treponema saccharophilum DSM 2985</name>
    <dbReference type="NCBI Taxonomy" id="907348"/>
    <lineage>
        <taxon>Bacteria</taxon>
        <taxon>Pseudomonadati</taxon>
        <taxon>Spirochaetota</taxon>
        <taxon>Spirochaetia</taxon>
        <taxon>Spirochaetales</taxon>
        <taxon>Treponemataceae</taxon>
        <taxon>Treponema</taxon>
    </lineage>
</organism>
<dbReference type="RefSeq" id="WP_002706269.1">
    <property type="nucleotide sequence ID" value="NZ_AGRW01000054.1"/>
</dbReference>
<dbReference type="PANTHER" id="PTHR33991:SF1">
    <property type="entry name" value="DNA REPAIR PROTEIN RECO"/>
    <property type="match status" value="1"/>
</dbReference>
<dbReference type="Pfam" id="PF02565">
    <property type="entry name" value="RecO_C"/>
    <property type="match status" value="1"/>
</dbReference>
<reference evidence="9 10" key="1">
    <citation type="submission" date="2011-09" db="EMBL/GenBank/DDBJ databases">
        <title>The draft genome of Treponema saccharophilum DSM 2985.</title>
        <authorList>
            <consortium name="US DOE Joint Genome Institute (JGI-PGF)"/>
            <person name="Lucas S."/>
            <person name="Copeland A."/>
            <person name="Lapidus A."/>
            <person name="Glavina del Rio T."/>
            <person name="Dalin E."/>
            <person name="Tice H."/>
            <person name="Bruce D."/>
            <person name="Goodwin L."/>
            <person name="Pitluck S."/>
            <person name="Peters L."/>
            <person name="Kyrpides N."/>
            <person name="Mavromatis K."/>
            <person name="Ivanova N."/>
            <person name="Markowitz V."/>
            <person name="Cheng J.-F."/>
            <person name="Hugenholtz P."/>
            <person name="Woyke T."/>
            <person name="Wu D."/>
            <person name="Gronow S."/>
            <person name="Wellnitz S."/>
            <person name="Brambilla E."/>
            <person name="Klenk H.-P."/>
            <person name="Eisen J.A."/>
        </authorList>
    </citation>
    <scope>NUCLEOTIDE SEQUENCE [LARGE SCALE GENOMIC DNA]</scope>
    <source>
        <strain evidence="9 10">DSM 2985</strain>
    </source>
</reference>
<dbReference type="SUPFAM" id="SSF57863">
    <property type="entry name" value="ArfGap/RecO-like zinc finger"/>
    <property type="match status" value="1"/>
</dbReference>
<dbReference type="PATRIC" id="fig|907348.3.peg.2663"/>
<evidence type="ECO:0000256" key="2">
    <source>
        <dbReference type="ARBA" id="ARBA00021310"/>
    </source>
</evidence>
<dbReference type="PANTHER" id="PTHR33991">
    <property type="entry name" value="DNA REPAIR PROTEIN RECO"/>
    <property type="match status" value="1"/>
</dbReference>
<evidence type="ECO:0000259" key="8">
    <source>
        <dbReference type="Pfam" id="PF11967"/>
    </source>
</evidence>
<comment type="similarity">
    <text evidence="1 7">Belongs to the RecO family.</text>
</comment>